<feature type="region of interest" description="Disordered" evidence="1">
    <location>
        <begin position="255"/>
        <end position="286"/>
    </location>
</feature>
<evidence type="ECO:0000256" key="1">
    <source>
        <dbReference type="SAM" id="MobiDB-lite"/>
    </source>
</evidence>
<organism evidence="2 3">
    <name type="scientific">Colletotrichum sojae</name>
    <dbReference type="NCBI Taxonomy" id="2175907"/>
    <lineage>
        <taxon>Eukaryota</taxon>
        <taxon>Fungi</taxon>
        <taxon>Dikarya</taxon>
        <taxon>Ascomycota</taxon>
        <taxon>Pezizomycotina</taxon>
        <taxon>Sordariomycetes</taxon>
        <taxon>Hypocreomycetidae</taxon>
        <taxon>Glomerellales</taxon>
        <taxon>Glomerellaceae</taxon>
        <taxon>Colletotrichum</taxon>
        <taxon>Colletotrichum orchidearum species complex</taxon>
    </lineage>
</organism>
<accession>A0A8H6IZ78</accession>
<dbReference type="EMBL" id="WIGN01000248">
    <property type="protein sequence ID" value="KAF6803106.1"/>
    <property type="molecule type" value="Genomic_DNA"/>
</dbReference>
<gene>
    <name evidence="2" type="ORF">CSOJ01_11124</name>
</gene>
<evidence type="ECO:0000313" key="2">
    <source>
        <dbReference type="EMBL" id="KAF6803106.1"/>
    </source>
</evidence>
<dbReference type="Proteomes" id="UP000652219">
    <property type="component" value="Unassembled WGS sequence"/>
</dbReference>
<protein>
    <submittedName>
        <fullName evidence="2">Uncharacterized protein</fullName>
    </submittedName>
</protein>
<reference evidence="2 3" key="1">
    <citation type="journal article" date="2020" name="Phytopathology">
        <title>Genome Sequence Resources of Colletotrichum truncatum, C. plurivorum, C. musicola, and C. sojae: Four Species Pathogenic to Soybean (Glycine max).</title>
        <authorList>
            <person name="Rogerio F."/>
            <person name="Boufleur T.R."/>
            <person name="Ciampi-Guillardi M."/>
            <person name="Sukno S.A."/>
            <person name="Thon M.R."/>
            <person name="Massola Junior N.S."/>
            <person name="Baroncelli R."/>
        </authorList>
    </citation>
    <scope>NUCLEOTIDE SEQUENCE [LARGE SCALE GENOMIC DNA]</scope>
    <source>
        <strain evidence="2 3">LFN0009</strain>
    </source>
</reference>
<proteinExistence type="predicted"/>
<keyword evidence="3" id="KW-1185">Reference proteome</keyword>
<comment type="caution">
    <text evidence="2">The sequence shown here is derived from an EMBL/GenBank/DDBJ whole genome shotgun (WGS) entry which is preliminary data.</text>
</comment>
<name>A0A8H6IZ78_9PEZI</name>
<evidence type="ECO:0000313" key="3">
    <source>
        <dbReference type="Proteomes" id="UP000652219"/>
    </source>
</evidence>
<dbReference type="AlphaFoldDB" id="A0A8H6IZ78"/>
<feature type="compositionally biased region" description="Basic and acidic residues" evidence="1">
    <location>
        <begin position="274"/>
        <end position="286"/>
    </location>
</feature>
<sequence length="286" mass="32715">MDSIRGGWWKGKICVEILRVDMQRSTSERRKATLRRQQLARNMGEGGRPAPPLRLPRVEYWVDAGTDALGRWMDSSGQEDDDVEERESWCSKFESPRRLGKDQWKSHLRIFASSHLRTFALSHFPSASQTSAPSLKTRGWQSYSCNYKSQSEATLYLMPEGRPFLAFFSVFLLSASLSIASPSRPPISMLIEPTHLPYLLQLPEMQFPVPDYDIGFDESTHHPPGAKHTDRVSIERSTPACKELHRRSMDWEPRYELGLPGRPKHGEGSASRDITNRETIRLEGWS</sequence>